<proteinExistence type="predicted"/>
<dbReference type="AlphaFoldDB" id="A0AAV4VJ68"/>
<keyword evidence="2" id="KW-1185">Reference proteome</keyword>
<protein>
    <submittedName>
        <fullName evidence="1">Uncharacterized protein</fullName>
    </submittedName>
</protein>
<organism evidence="1 2">
    <name type="scientific">Caerostris darwini</name>
    <dbReference type="NCBI Taxonomy" id="1538125"/>
    <lineage>
        <taxon>Eukaryota</taxon>
        <taxon>Metazoa</taxon>
        <taxon>Ecdysozoa</taxon>
        <taxon>Arthropoda</taxon>
        <taxon>Chelicerata</taxon>
        <taxon>Arachnida</taxon>
        <taxon>Araneae</taxon>
        <taxon>Araneomorphae</taxon>
        <taxon>Entelegynae</taxon>
        <taxon>Araneoidea</taxon>
        <taxon>Araneidae</taxon>
        <taxon>Caerostris</taxon>
    </lineage>
</organism>
<evidence type="ECO:0000313" key="1">
    <source>
        <dbReference type="EMBL" id="GIY70461.1"/>
    </source>
</evidence>
<sequence>MLKTCTSKLLQHSVAIVQVIELYNEGRQCNLDSSELTSIRGMSSCKTLPFRSSCRTKELMDYSEMESLTSNLREKVELGKMFMEFKNIELSNF</sequence>
<dbReference type="Proteomes" id="UP001054837">
    <property type="component" value="Unassembled WGS sequence"/>
</dbReference>
<accession>A0AAV4VJ68</accession>
<gene>
    <name evidence="1" type="ORF">CDAR_472491</name>
</gene>
<dbReference type="EMBL" id="BPLQ01013177">
    <property type="protein sequence ID" value="GIY70461.1"/>
    <property type="molecule type" value="Genomic_DNA"/>
</dbReference>
<evidence type="ECO:0000313" key="2">
    <source>
        <dbReference type="Proteomes" id="UP001054837"/>
    </source>
</evidence>
<comment type="caution">
    <text evidence="1">The sequence shown here is derived from an EMBL/GenBank/DDBJ whole genome shotgun (WGS) entry which is preliminary data.</text>
</comment>
<reference evidence="1 2" key="1">
    <citation type="submission" date="2021-06" db="EMBL/GenBank/DDBJ databases">
        <title>Caerostris darwini draft genome.</title>
        <authorList>
            <person name="Kono N."/>
            <person name="Arakawa K."/>
        </authorList>
    </citation>
    <scope>NUCLEOTIDE SEQUENCE [LARGE SCALE GENOMIC DNA]</scope>
</reference>
<name>A0AAV4VJ68_9ARAC</name>